<dbReference type="PANTHER" id="PTHR34322:SF2">
    <property type="entry name" value="TRANSPOSASE IS200-LIKE DOMAIN-CONTAINING PROTEIN"/>
    <property type="match status" value="1"/>
</dbReference>
<protein>
    <recommendedName>
        <fullName evidence="1">Transposase IS200-like domain-containing protein</fullName>
    </recommendedName>
</protein>
<accession>A0A368UVS0</accession>
<dbReference type="Proteomes" id="UP000252733">
    <property type="component" value="Unassembled WGS sequence"/>
</dbReference>
<organism evidence="2 3">
    <name type="scientific">Marinilabilia salmonicolor</name>
    <dbReference type="NCBI Taxonomy" id="989"/>
    <lineage>
        <taxon>Bacteria</taxon>
        <taxon>Pseudomonadati</taxon>
        <taxon>Bacteroidota</taxon>
        <taxon>Bacteroidia</taxon>
        <taxon>Marinilabiliales</taxon>
        <taxon>Marinilabiliaceae</taxon>
        <taxon>Marinilabilia</taxon>
    </lineage>
</organism>
<proteinExistence type="predicted"/>
<dbReference type="PROSITE" id="PS00178">
    <property type="entry name" value="AA_TRNA_LIGASE_I"/>
    <property type="match status" value="1"/>
</dbReference>
<dbReference type="SUPFAM" id="SSF143422">
    <property type="entry name" value="Transposase IS200-like"/>
    <property type="match status" value="1"/>
</dbReference>
<dbReference type="Gene3D" id="3.30.70.1290">
    <property type="entry name" value="Transposase IS200-like"/>
    <property type="match status" value="1"/>
</dbReference>
<dbReference type="GO" id="GO:0004803">
    <property type="term" value="F:transposase activity"/>
    <property type="evidence" value="ECO:0007669"/>
    <property type="project" value="InterPro"/>
</dbReference>
<dbReference type="InterPro" id="IPR002686">
    <property type="entry name" value="Transposase_17"/>
</dbReference>
<keyword evidence="3" id="KW-1185">Reference proteome</keyword>
<sequence>MSKPTIPLTPGKYFHIYNRGINSCPIFYDDYDHERFLYLYQKYVGQIAETFAWVLMRTHFHLLIRIKEDMVYRYSMEEIRKMEGQRRNANRSLSLSRGADAVGFPQSEDALSFAKWEMGNIRDAGKKDSGTSVGCDAREQFPDVSGCGQGKTPNPSLHLGHLFNAYARYFNPKYHRHGSLFENQFKRKPIEDERYLLNVMVYIHKNPEHHGYCSDFRQYPWSSYHASLQEGNRFFGKEEVLEWFGSFDNFILAHSMKMEIEDMES</sequence>
<dbReference type="GO" id="GO:0005524">
    <property type="term" value="F:ATP binding"/>
    <property type="evidence" value="ECO:0007669"/>
    <property type="project" value="InterPro"/>
</dbReference>
<reference evidence="2 3" key="1">
    <citation type="submission" date="2018-07" db="EMBL/GenBank/DDBJ databases">
        <title>Freshwater and sediment microbial communities from various areas in North America, analyzing microbe dynamics in response to fracking.</title>
        <authorList>
            <person name="Lamendella R."/>
        </authorList>
    </citation>
    <scope>NUCLEOTIDE SEQUENCE [LARGE SCALE GENOMIC DNA]</scope>
    <source>
        <strain evidence="2 3">160A</strain>
    </source>
</reference>
<comment type="caution">
    <text evidence="2">The sequence shown here is derived from an EMBL/GenBank/DDBJ whole genome shotgun (WGS) entry which is preliminary data.</text>
</comment>
<feature type="domain" description="Transposase IS200-like" evidence="1">
    <location>
        <begin position="9"/>
        <end position="206"/>
    </location>
</feature>
<dbReference type="GO" id="GO:0004812">
    <property type="term" value="F:aminoacyl-tRNA ligase activity"/>
    <property type="evidence" value="ECO:0007669"/>
    <property type="project" value="InterPro"/>
</dbReference>
<evidence type="ECO:0000313" key="2">
    <source>
        <dbReference type="EMBL" id="RCW32763.1"/>
    </source>
</evidence>
<evidence type="ECO:0000259" key="1">
    <source>
        <dbReference type="SMART" id="SM01321"/>
    </source>
</evidence>
<dbReference type="InterPro" id="IPR001412">
    <property type="entry name" value="aa-tRNA-synth_I_CS"/>
</dbReference>
<dbReference type="GO" id="GO:0006313">
    <property type="term" value="P:DNA transposition"/>
    <property type="evidence" value="ECO:0007669"/>
    <property type="project" value="InterPro"/>
</dbReference>
<name>A0A368UVS0_9BACT</name>
<dbReference type="InterPro" id="IPR036515">
    <property type="entry name" value="Transposase_17_sf"/>
</dbReference>
<dbReference type="PANTHER" id="PTHR34322">
    <property type="entry name" value="TRANSPOSASE, Y1_TNP DOMAIN-CONTAINING"/>
    <property type="match status" value="1"/>
</dbReference>
<dbReference type="EMBL" id="QPIZ01000014">
    <property type="protein sequence ID" value="RCW32763.1"/>
    <property type="molecule type" value="Genomic_DNA"/>
</dbReference>
<dbReference type="SMART" id="SM01321">
    <property type="entry name" value="Y1_Tnp"/>
    <property type="match status" value="1"/>
</dbReference>
<gene>
    <name evidence="2" type="ORF">DFO77_11489</name>
</gene>
<evidence type="ECO:0000313" key="3">
    <source>
        <dbReference type="Proteomes" id="UP000252733"/>
    </source>
</evidence>
<dbReference type="GO" id="GO:0006418">
    <property type="term" value="P:tRNA aminoacylation for protein translation"/>
    <property type="evidence" value="ECO:0007669"/>
    <property type="project" value="InterPro"/>
</dbReference>
<dbReference type="RefSeq" id="WP_114437247.1">
    <property type="nucleotide sequence ID" value="NZ_QPIZ01000014.1"/>
</dbReference>
<dbReference type="AlphaFoldDB" id="A0A368UVS0"/>
<dbReference type="GO" id="GO:0003677">
    <property type="term" value="F:DNA binding"/>
    <property type="evidence" value="ECO:0007669"/>
    <property type="project" value="InterPro"/>
</dbReference>